<gene>
    <name evidence="6" type="ORF">S01H4_62139</name>
</gene>
<evidence type="ECO:0008006" key="7">
    <source>
        <dbReference type="Google" id="ProtNLM"/>
    </source>
</evidence>
<evidence type="ECO:0000256" key="3">
    <source>
        <dbReference type="ARBA" id="ARBA00022989"/>
    </source>
</evidence>
<dbReference type="Pfam" id="PF04191">
    <property type="entry name" value="PEMT"/>
    <property type="match status" value="1"/>
</dbReference>
<dbReference type="InterPro" id="IPR007318">
    <property type="entry name" value="Phopholipid_MeTrfase"/>
</dbReference>
<keyword evidence="4 5" id="KW-0472">Membrane</keyword>
<protein>
    <recommendedName>
        <fullName evidence="7">Steroid 5-alpha reductase C-terminal domain-containing protein</fullName>
    </recommendedName>
</protein>
<feature type="non-terminal residue" evidence="6">
    <location>
        <position position="148"/>
    </location>
</feature>
<keyword evidence="2 5" id="KW-0812">Transmembrane</keyword>
<evidence type="ECO:0000256" key="5">
    <source>
        <dbReference type="SAM" id="Phobius"/>
    </source>
</evidence>
<dbReference type="GO" id="GO:0012505">
    <property type="term" value="C:endomembrane system"/>
    <property type="evidence" value="ECO:0007669"/>
    <property type="project" value="UniProtKB-SubCell"/>
</dbReference>
<evidence type="ECO:0000313" key="6">
    <source>
        <dbReference type="EMBL" id="GAH16430.1"/>
    </source>
</evidence>
<keyword evidence="3 5" id="KW-1133">Transmembrane helix</keyword>
<dbReference type="AlphaFoldDB" id="X1E7T5"/>
<feature type="transmembrane region" description="Helical" evidence="5">
    <location>
        <begin position="21"/>
        <end position="39"/>
    </location>
</feature>
<organism evidence="6">
    <name type="scientific">marine sediment metagenome</name>
    <dbReference type="NCBI Taxonomy" id="412755"/>
    <lineage>
        <taxon>unclassified sequences</taxon>
        <taxon>metagenomes</taxon>
        <taxon>ecological metagenomes</taxon>
    </lineage>
</organism>
<evidence type="ECO:0000256" key="4">
    <source>
        <dbReference type="ARBA" id="ARBA00023136"/>
    </source>
</evidence>
<dbReference type="Gene3D" id="1.20.120.1630">
    <property type="match status" value="1"/>
</dbReference>
<reference evidence="6" key="1">
    <citation type="journal article" date="2014" name="Front. Microbiol.">
        <title>High frequency of phylogenetically diverse reductive dehalogenase-homologous genes in deep subseafloor sedimentary metagenomes.</title>
        <authorList>
            <person name="Kawai M."/>
            <person name="Futagami T."/>
            <person name="Toyoda A."/>
            <person name="Takaki Y."/>
            <person name="Nishi S."/>
            <person name="Hori S."/>
            <person name="Arai W."/>
            <person name="Tsubouchi T."/>
            <person name="Morono Y."/>
            <person name="Uchiyama I."/>
            <person name="Ito T."/>
            <person name="Fujiyama A."/>
            <person name="Inagaki F."/>
            <person name="Takami H."/>
        </authorList>
    </citation>
    <scope>NUCLEOTIDE SEQUENCE</scope>
    <source>
        <strain evidence="6">Expedition CK06-06</strain>
    </source>
</reference>
<comment type="caution">
    <text evidence="6">The sequence shown here is derived from an EMBL/GenBank/DDBJ whole genome shotgun (WGS) entry which is preliminary data.</text>
</comment>
<feature type="transmembrane region" description="Helical" evidence="5">
    <location>
        <begin position="45"/>
        <end position="69"/>
    </location>
</feature>
<sequence>MKVKKVGVTEKTKSSAGSDKFILPILAIGFIGAFILPVIDYRYQWFSIPFTVEIIGLIVFNIGIIIMNISMVQNAYASKILDINKGQKLIDTGLYGHVRHPLYSGAALVVLGLPIALGSWISLIPAAIGVMILIIRIKFEEEMLIKGM</sequence>
<dbReference type="PANTHER" id="PTHR43847:SF1">
    <property type="entry name" value="BLL3993 PROTEIN"/>
    <property type="match status" value="1"/>
</dbReference>
<feature type="transmembrane region" description="Helical" evidence="5">
    <location>
        <begin position="106"/>
        <end position="135"/>
    </location>
</feature>
<dbReference type="InterPro" id="IPR052527">
    <property type="entry name" value="Metal_cation-efflux_comp"/>
</dbReference>
<dbReference type="PANTHER" id="PTHR43847">
    <property type="entry name" value="BLL3993 PROTEIN"/>
    <property type="match status" value="1"/>
</dbReference>
<accession>X1E7T5</accession>
<evidence type="ECO:0000256" key="2">
    <source>
        <dbReference type="ARBA" id="ARBA00022692"/>
    </source>
</evidence>
<comment type="subcellular location">
    <subcellularLocation>
        <location evidence="1">Endomembrane system</location>
        <topology evidence="1">Multi-pass membrane protein</topology>
    </subcellularLocation>
</comment>
<dbReference type="EMBL" id="BART01037012">
    <property type="protein sequence ID" value="GAH16430.1"/>
    <property type="molecule type" value="Genomic_DNA"/>
</dbReference>
<proteinExistence type="predicted"/>
<evidence type="ECO:0000256" key="1">
    <source>
        <dbReference type="ARBA" id="ARBA00004127"/>
    </source>
</evidence>
<name>X1E7T5_9ZZZZ</name>